<protein>
    <submittedName>
        <fullName evidence="1">Amino acid-binding ACT domain-containing protein</fullName>
    </submittedName>
</protein>
<sequence length="88" mass="10080">MSTSTFKIIVRQSAGSLERILRLVRHRGFNVNYCLAREECLENGMSVTLQLSSERSADNLYHQLHKLVDVVEVHHTKPSRLRSCLGNE</sequence>
<reference evidence="1 2" key="1">
    <citation type="submission" date="2015-02" db="EMBL/GenBank/DDBJ databases">
        <title>Complete genome sequence of Kangiella geojedonensis strain YCS-5T.</title>
        <authorList>
            <person name="Kim K.M."/>
        </authorList>
    </citation>
    <scope>NUCLEOTIDE SEQUENCE [LARGE SCALE GENOMIC DNA]</scope>
    <source>
        <strain evidence="1 2">YCS-5</strain>
    </source>
</reference>
<dbReference type="KEGG" id="kge:TQ33_0233"/>
<proteinExistence type="predicted"/>
<dbReference type="STRING" id="914150.TQ33_0233"/>
<dbReference type="Gene3D" id="3.30.70.260">
    <property type="match status" value="1"/>
</dbReference>
<dbReference type="NCBIfam" id="NF008362">
    <property type="entry name" value="PRK11152.1"/>
    <property type="match status" value="1"/>
</dbReference>
<dbReference type="InterPro" id="IPR045865">
    <property type="entry name" value="ACT-like_dom_sf"/>
</dbReference>
<evidence type="ECO:0000313" key="2">
    <source>
        <dbReference type="Proteomes" id="UP000034071"/>
    </source>
</evidence>
<dbReference type="Pfam" id="PF13710">
    <property type="entry name" value="ACT_5"/>
    <property type="match status" value="1"/>
</dbReference>
<organism evidence="1 2">
    <name type="scientific">Kangiella geojedonensis</name>
    <dbReference type="NCBI Taxonomy" id="914150"/>
    <lineage>
        <taxon>Bacteria</taxon>
        <taxon>Pseudomonadati</taxon>
        <taxon>Pseudomonadota</taxon>
        <taxon>Gammaproteobacteria</taxon>
        <taxon>Kangiellales</taxon>
        <taxon>Kangiellaceae</taxon>
        <taxon>Kangiella</taxon>
    </lineage>
</organism>
<dbReference type="Proteomes" id="UP000034071">
    <property type="component" value="Chromosome"/>
</dbReference>
<dbReference type="SUPFAM" id="SSF55021">
    <property type="entry name" value="ACT-like"/>
    <property type="match status" value="1"/>
</dbReference>
<dbReference type="AlphaFoldDB" id="A0A0F6TP34"/>
<dbReference type="HOGENOM" id="CLU_183627_0_0_6"/>
<dbReference type="RefSeq" id="WP_046560437.1">
    <property type="nucleotide sequence ID" value="NZ_CP010975.1"/>
</dbReference>
<dbReference type="EMBL" id="CP010975">
    <property type="protein sequence ID" value="AKE51222.1"/>
    <property type="molecule type" value="Genomic_DNA"/>
</dbReference>
<dbReference type="OrthoDB" id="6198158at2"/>
<gene>
    <name evidence="1" type="ORF">TQ33_0233</name>
</gene>
<name>A0A0F6TP34_9GAMM</name>
<accession>A0A0F6TP34</accession>
<keyword evidence="2" id="KW-1185">Reference proteome</keyword>
<evidence type="ECO:0000313" key="1">
    <source>
        <dbReference type="EMBL" id="AKE51222.1"/>
    </source>
</evidence>